<proteinExistence type="predicted"/>
<evidence type="ECO:0000313" key="4">
    <source>
        <dbReference type="Proteomes" id="UP001188597"/>
    </source>
</evidence>
<sequence>MTKKMKGVVFDSSSYGVYEDVKARFKHQTLMQEYQELQKEVNAKRNKLDNGKQRKLTLLAEVRFLRRRYKYLKNKSGIPREQELVQPRNVEIQSKNNTKVRIHDKKKEVTRRNLPLISKVNQKSQVYVGKEDAPQNSMPKFDWDHKATKRNGMEAALFPPAPFPESNQRGLMYRGGKAAVQSPMTANDLNSKERVYGGNDVALRNPSPDSDSNRKDSTLSGRGAALQSRAPVFDLNQISTEEEELQNKCEPLRFEELKKGLVNKGGNDEPPLNDLMLSVCRNVGDGSNRSGKRKISWQDPVALRLHQQSGYCRESRERSRTSDND</sequence>
<dbReference type="EMBL" id="JAVXUP010001049">
    <property type="protein sequence ID" value="KAK3016719.1"/>
    <property type="molecule type" value="Genomic_DNA"/>
</dbReference>
<evidence type="ECO:0000256" key="2">
    <source>
        <dbReference type="SAM" id="MobiDB-lite"/>
    </source>
</evidence>
<comment type="caution">
    <text evidence="3">The sequence shown here is derived from an EMBL/GenBank/DDBJ whole genome shotgun (WGS) entry which is preliminary data.</text>
</comment>
<dbReference type="PANTHER" id="PTHR34807">
    <property type="entry name" value="OS08G0270800 PROTEIN"/>
    <property type="match status" value="1"/>
</dbReference>
<accession>A0AA88VYV2</accession>
<keyword evidence="1" id="KW-0175">Coiled coil</keyword>
<evidence type="ECO:0000256" key="1">
    <source>
        <dbReference type="SAM" id="Coils"/>
    </source>
</evidence>
<keyword evidence="4" id="KW-1185">Reference proteome</keyword>
<name>A0AA88VYV2_9ASTE</name>
<organism evidence="3 4">
    <name type="scientific">Escallonia herrerae</name>
    <dbReference type="NCBI Taxonomy" id="1293975"/>
    <lineage>
        <taxon>Eukaryota</taxon>
        <taxon>Viridiplantae</taxon>
        <taxon>Streptophyta</taxon>
        <taxon>Embryophyta</taxon>
        <taxon>Tracheophyta</taxon>
        <taxon>Spermatophyta</taxon>
        <taxon>Magnoliopsida</taxon>
        <taxon>eudicotyledons</taxon>
        <taxon>Gunneridae</taxon>
        <taxon>Pentapetalae</taxon>
        <taxon>asterids</taxon>
        <taxon>campanulids</taxon>
        <taxon>Escalloniales</taxon>
        <taxon>Escalloniaceae</taxon>
        <taxon>Escallonia</taxon>
    </lineage>
</organism>
<reference evidence="3" key="1">
    <citation type="submission" date="2022-12" db="EMBL/GenBank/DDBJ databases">
        <title>Draft genome assemblies for two species of Escallonia (Escalloniales).</title>
        <authorList>
            <person name="Chanderbali A."/>
            <person name="Dervinis C."/>
            <person name="Anghel I."/>
            <person name="Soltis D."/>
            <person name="Soltis P."/>
            <person name="Zapata F."/>
        </authorList>
    </citation>
    <scope>NUCLEOTIDE SEQUENCE</scope>
    <source>
        <strain evidence="3">UCBG64.0493</strain>
        <tissue evidence="3">Leaf</tissue>
    </source>
</reference>
<feature type="region of interest" description="Disordered" evidence="2">
    <location>
        <begin position="198"/>
        <end position="228"/>
    </location>
</feature>
<feature type="coiled-coil region" evidence="1">
    <location>
        <begin position="27"/>
        <end position="54"/>
    </location>
</feature>
<evidence type="ECO:0000313" key="3">
    <source>
        <dbReference type="EMBL" id="KAK3016719.1"/>
    </source>
</evidence>
<protein>
    <submittedName>
        <fullName evidence="3">Uncharacterized protein</fullName>
    </submittedName>
</protein>
<dbReference type="Proteomes" id="UP001188597">
    <property type="component" value="Unassembled WGS sequence"/>
</dbReference>
<gene>
    <name evidence="3" type="ORF">RJ639_007440</name>
</gene>
<dbReference type="PANTHER" id="PTHR34807:SF3">
    <property type="entry name" value="OS08G0270800 PROTEIN"/>
    <property type="match status" value="1"/>
</dbReference>
<dbReference type="AlphaFoldDB" id="A0AA88VYV2"/>